<keyword evidence="3" id="KW-1185">Reference proteome</keyword>
<sequence length="31" mass="3895">MNGENYKEHKHEVKGVNFEWRINEKPEEFFE</sequence>
<dbReference type="KEGG" id="cdiv:CPM_1931"/>
<evidence type="ECO:0000313" key="2">
    <source>
        <dbReference type="EMBL" id="SJK85705.1"/>
    </source>
</evidence>
<gene>
    <name evidence="2" type="ORF">CPM_1931</name>
    <name evidence="1" type="ORF">CSP5_1999</name>
</gene>
<protein>
    <submittedName>
        <fullName evidence="1">Uncharacterized protein</fullName>
    </submittedName>
</protein>
<accession>A0A1N5WUW7</accession>
<evidence type="ECO:0000313" key="1">
    <source>
        <dbReference type="EMBL" id="SIM88934.1"/>
    </source>
</evidence>
<dbReference type="Proteomes" id="UP000187822">
    <property type="component" value="Chromosome I"/>
</dbReference>
<proteinExistence type="predicted"/>
<reference evidence="2" key="2">
    <citation type="submission" date="2016-06" db="EMBL/GenBank/DDBJ databases">
        <authorList>
            <person name="Olsen C.W."/>
            <person name="Carey S."/>
            <person name="Hinshaw L."/>
            <person name="Karasin A.I."/>
        </authorList>
    </citation>
    <scope>NUCLEOTIDE SEQUENCE [LARGE SCALE GENOMIC DNA]</scope>
    <source>
        <strain evidence="2">PM4</strain>
    </source>
</reference>
<dbReference type="EMBL" id="LT671858">
    <property type="protein sequence ID" value="SIM88934.1"/>
    <property type="molecule type" value="Genomic_DNA"/>
</dbReference>
<dbReference type="AlphaFoldDB" id="A0A1N5WUW7"/>
<reference evidence="1 4" key="1">
    <citation type="submission" date="2016-04" db="EMBL/GenBank/DDBJ databases">
        <authorList>
            <person name="Evans L.H."/>
            <person name="Alamgir A."/>
            <person name="Owens N."/>
            <person name="Weber N.D."/>
            <person name="Virtaneva K."/>
            <person name="Barbian K."/>
            <person name="Babar A."/>
            <person name="Rosenke K."/>
        </authorList>
    </citation>
    <scope>NUCLEOTIDE SEQUENCE [LARGE SCALE GENOMIC DNA]</scope>
    <source>
        <strain evidence="1">S5</strain>
        <strain evidence="4">S5(T) (JCM 30642 \VKM B-2941)</strain>
    </source>
</reference>
<reference evidence="3" key="3">
    <citation type="submission" date="2016-06" db="EMBL/GenBank/DDBJ databases">
        <authorList>
            <person name="Toshchakov V.S."/>
        </authorList>
    </citation>
    <scope>NUCLEOTIDE SEQUENCE [LARGE SCALE GENOMIC DNA]</scope>
    <source>
        <strain>PM4 (JCM 30641</strain>
        <strain evidence="3">\VKM B-2940)</strain>
    </source>
</reference>
<evidence type="ECO:0000313" key="4">
    <source>
        <dbReference type="Proteomes" id="UP000195607"/>
    </source>
</evidence>
<organism evidence="1 4">
    <name type="scientific">Cuniculiplasma divulgatum</name>
    <dbReference type="NCBI Taxonomy" id="1673428"/>
    <lineage>
        <taxon>Archaea</taxon>
        <taxon>Methanobacteriati</taxon>
        <taxon>Thermoplasmatota</taxon>
        <taxon>Thermoplasmata</taxon>
        <taxon>Thermoplasmatales</taxon>
        <taxon>Cuniculiplasmataceae</taxon>
        <taxon>Cuniculiplasma</taxon>
    </lineage>
</organism>
<evidence type="ECO:0000313" key="3">
    <source>
        <dbReference type="Proteomes" id="UP000187822"/>
    </source>
</evidence>
<dbReference type="EMBL" id="LT719092">
    <property type="protein sequence ID" value="SJK85705.1"/>
    <property type="molecule type" value="Genomic_DNA"/>
</dbReference>
<name>A0A1N5WUW7_9ARCH</name>
<dbReference type="Proteomes" id="UP000195607">
    <property type="component" value="Chromosome I"/>
</dbReference>